<dbReference type="EMBL" id="JACXYZ010000002">
    <property type="protein sequence ID" value="MBD3926329.1"/>
    <property type="molecule type" value="Genomic_DNA"/>
</dbReference>
<dbReference type="PANTHER" id="PTHR30619">
    <property type="entry name" value="DNA INTERNALIZATION/COMPETENCE PROTEIN COMEC/REC2"/>
    <property type="match status" value="1"/>
</dbReference>
<gene>
    <name evidence="1" type="ORF">IEZ26_17015</name>
</gene>
<evidence type="ECO:0008006" key="3">
    <source>
        <dbReference type="Google" id="ProtNLM"/>
    </source>
</evidence>
<sequence length="439" mass="46852">MSTVERVRVRMYQVGFGDCFLLSLEYDEPLQDGRAERHVLIDYGSTRSARKDRAKGRMKDVAPLIREHTHGQLDVVVLTHRHKDHLFGFADDAGAATLRILEPKLVLRPWTEDPSLPARADGPASGAGAMVAGPDGIGAASARFARNLSDAQEAAGQLAARPGLHAGLKAAADEQLKNADAIALLDELATQQAGAYLFAGCDAGTANLVPGLEVTVLGPATVEQDARVARQTEEHTEYWMAALRASLHEAAGPATTARAGAESTVPVGPGPVRWLIGRLGEHKTHSVARLVRKLDDALNNTSLILLMEVGGLSMLFPGDAQIEDWQHTLDRIAGDAELKKKLTGIDLYKVGHHGSRNATPRSLHALWADRSDTLPPLTALMSTRPDVHGGSEATAVPRATLVTALKQVATLISTDDLDRGQAFVEIVAETTGGPFRLAP</sequence>
<dbReference type="Gene3D" id="3.60.15.10">
    <property type="entry name" value="Ribonuclease Z/Hydroxyacylglutathione hydrolase-like"/>
    <property type="match status" value="1"/>
</dbReference>
<dbReference type="RefSeq" id="WP_191196153.1">
    <property type="nucleotide sequence ID" value="NZ_JACXYZ010000002.1"/>
</dbReference>
<dbReference type="PANTHER" id="PTHR30619:SF1">
    <property type="entry name" value="RECOMBINATION PROTEIN 2"/>
    <property type="match status" value="1"/>
</dbReference>
<dbReference type="InterPro" id="IPR036866">
    <property type="entry name" value="RibonucZ/Hydroxyglut_hydro"/>
</dbReference>
<keyword evidence="2" id="KW-1185">Reference proteome</keyword>
<organism evidence="1 2">
    <name type="scientific">Nocardioides cavernae</name>
    <dbReference type="NCBI Taxonomy" id="1921566"/>
    <lineage>
        <taxon>Bacteria</taxon>
        <taxon>Bacillati</taxon>
        <taxon>Actinomycetota</taxon>
        <taxon>Actinomycetes</taxon>
        <taxon>Propionibacteriales</taxon>
        <taxon>Nocardioidaceae</taxon>
        <taxon>Nocardioides</taxon>
    </lineage>
</organism>
<name>A0ABR8NIQ7_9ACTN</name>
<dbReference type="InterPro" id="IPR052159">
    <property type="entry name" value="Competence_DNA_uptake"/>
</dbReference>
<reference evidence="1 2" key="1">
    <citation type="submission" date="2020-09" db="EMBL/GenBank/DDBJ databases">
        <title>novel species in genus Nocardioides.</title>
        <authorList>
            <person name="Zhang G."/>
        </authorList>
    </citation>
    <scope>NUCLEOTIDE SEQUENCE [LARGE SCALE GENOMIC DNA]</scope>
    <source>
        <strain evidence="1 2">KCTC 39551</strain>
    </source>
</reference>
<dbReference type="Proteomes" id="UP000618818">
    <property type="component" value="Unassembled WGS sequence"/>
</dbReference>
<dbReference type="SUPFAM" id="SSF56281">
    <property type="entry name" value="Metallo-hydrolase/oxidoreductase"/>
    <property type="match status" value="1"/>
</dbReference>
<evidence type="ECO:0000313" key="2">
    <source>
        <dbReference type="Proteomes" id="UP000618818"/>
    </source>
</evidence>
<comment type="caution">
    <text evidence="1">The sequence shown here is derived from an EMBL/GenBank/DDBJ whole genome shotgun (WGS) entry which is preliminary data.</text>
</comment>
<accession>A0ABR8NIQ7</accession>
<evidence type="ECO:0000313" key="1">
    <source>
        <dbReference type="EMBL" id="MBD3926329.1"/>
    </source>
</evidence>
<proteinExistence type="predicted"/>
<protein>
    <recommendedName>
        <fullName evidence="3">MBL fold metallo-hydrolase</fullName>
    </recommendedName>
</protein>